<dbReference type="InterPro" id="IPR048412">
    <property type="entry name" value="Htt_bridge"/>
</dbReference>
<feature type="compositionally biased region" description="Polar residues" evidence="3">
    <location>
        <begin position="521"/>
        <end position="542"/>
    </location>
</feature>
<dbReference type="SUPFAM" id="SSF48464">
    <property type="entry name" value="ENTH/VHS domain"/>
    <property type="match status" value="1"/>
</dbReference>
<keyword evidence="2" id="KW-0653">Protein transport</keyword>
<dbReference type="PROSITE" id="PS50909">
    <property type="entry name" value="GAT"/>
    <property type="match status" value="1"/>
</dbReference>
<evidence type="ECO:0000259" key="5">
    <source>
        <dbReference type="PROSITE" id="PS50909"/>
    </source>
</evidence>
<evidence type="ECO:0000259" key="4">
    <source>
        <dbReference type="PROSITE" id="PS50179"/>
    </source>
</evidence>
<dbReference type="PANTHER" id="PTHR13856">
    <property type="entry name" value="VHS DOMAIN CONTAINING PROTEIN FAMILY"/>
    <property type="match status" value="1"/>
</dbReference>
<sequence length="602" mass="66321">MTEQQHTFYCQQLGTLLMCLIHIFKSGMFRRITAAASRLLKAEGVAGGAAEAGSFYSLDALNSMVQGLTTTHPSLVLLWCQVLLIINYTNYSWWAEVHQTPRGHSLSCTKLLSPHSSSGEGEEENPEWRLAMINREIVRRGALILFCDYVIHLDSPEALGVSPPPLSGRPVDMLLKGMFTTPATMQHVHRPERGGGDTPNASERATNAALPSEDWGLNMEICDIINETDEGPKDAVKAIKKKIVANNNFREVMLTLTVLEACVKNCGHRFHVLIAAQDFIEGVLVRAILPKYNPPLRSQTGCSMQIAYANTASSWADAFRSFPPLSGVVSVYEDLKRRGLEFPMTDLDALSPIHTPNRSIPENDATPETTQMVETPLRPEQRAAASSDLNPSPDPSERPVTLSAQQEQKLQRELALVRGNLRVMSEMISDLTPGHADLDDTELLQQLYAVCQSMQARVVELIPRLLDEGLIAELLVLNDELNNAFIRYERFDRLDKAQFSAVWQDPASVPTLCDPSPMAQEPSQASTSKATFGPSTTSSLADQRQAPDCSVAAEEFDMFAQTRDCSLAEQRRSVRYEDPGAVDGLAGALDNRLQVTGMVCVL</sequence>
<evidence type="ECO:0000313" key="7">
    <source>
        <dbReference type="Proteomes" id="UP001148018"/>
    </source>
</evidence>
<feature type="region of interest" description="Disordered" evidence="3">
    <location>
        <begin position="186"/>
        <end position="207"/>
    </location>
</feature>
<dbReference type="CDD" id="cd14233">
    <property type="entry name" value="GAT_TOM1_like"/>
    <property type="match status" value="1"/>
</dbReference>
<dbReference type="Gene3D" id="1.25.40.90">
    <property type="match status" value="1"/>
</dbReference>
<dbReference type="InterPro" id="IPR038425">
    <property type="entry name" value="GAT_sf"/>
</dbReference>
<dbReference type="AlphaFoldDB" id="A0A9Q0EW08"/>
<dbReference type="SMART" id="SM00288">
    <property type="entry name" value="VHS"/>
    <property type="match status" value="1"/>
</dbReference>
<dbReference type="GO" id="GO:0005768">
    <property type="term" value="C:endosome"/>
    <property type="evidence" value="ECO:0007669"/>
    <property type="project" value="TreeGrafter"/>
</dbReference>
<feature type="region of interest" description="Disordered" evidence="3">
    <location>
        <begin position="512"/>
        <end position="544"/>
    </location>
</feature>
<dbReference type="GO" id="GO:0015031">
    <property type="term" value="P:protein transport"/>
    <property type="evidence" value="ECO:0007669"/>
    <property type="project" value="UniProtKB-KW"/>
</dbReference>
<dbReference type="EMBL" id="JANIIK010000034">
    <property type="protein sequence ID" value="KAJ3614459.1"/>
    <property type="molecule type" value="Genomic_DNA"/>
</dbReference>
<dbReference type="Pfam" id="PF03127">
    <property type="entry name" value="GAT"/>
    <property type="match status" value="1"/>
</dbReference>
<name>A0A9Q0EW08_9TELE</name>
<feature type="domain" description="GAT" evidence="5">
    <location>
        <begin position="405"/>
        <end position="493"/>
    </location>
</feature>
<evidence type="ECO:0000256" key="3">
    <source>
        <dbReference type="SAM" id="MobiDB-lite"/>
    </source>
</evidence>
<organism evidence="6 7">
    <name type="scientific">Muraenolepis orangiensis</name>
    <name type="common">Patagonian moray cod</name>
    <dbReference type="NCBI Taxonomy" id="630683"/>
    <lineage>
        <taxon>Eukaryota</taxon>
        <taxon>Metazoa</taxon>
        <taxon>Chordata</taxon>
        <taxon>Craniata</taxon>
        <taxon>Vertebrata</taxon>
        <taxon>Euteleostomi</taxon>
        <taxon>Actinopterygii</taxon>
        <taxon>Neopterygii</taxon>
        <taxon>Teleostei</taxon>
        <taxon>Neoteleostei</taxon>
        <taxon>Acanthomorphata</taxon>
        <taxon>Zeiogadaria</taxon>
        <taxon>Gadariae</taxon>
        <taxon>Gadiformes</taxon>
        <taxon>Muraenolepidoidei</taxon>
        <taxon>Muraenolepididae</taxon>
        <taxon>Muraenolepis</taxon>
    </lineage>
</organism>
<evidence type="ECO:0000313" key="6">
    <source>
        <dbReference type="EMBL" id="KAJ3614459.1"/>
    </source>
</evidence>
<comment type="caution">
    <text evidence="6">The sequence shown here is derived from an EMBL/GenBank/DDBJ whole genome shotgun (WGS) entry which is preliminary data.</text>
</comment>
<proteinExistence type="predicted"/>
<dbReference type="GO" id="GO:0035091">
    <property type="term" value="F:phosphatidylinositol binding"/>
    <property type="evidence" value="ECO:0007669"/>
    <property type="project" value="InterPro"/>
</dbReference>
<dbReference type="Proteomes" id="UP001148018">
    <property type="component" value="Unassembled WGS sequence"/>
</dbReference>
<evidence type="ECO:0008006" key="8">
    <source>
        <dbReference type="Google" id="ProtNLM"/>
    </source>
</evidence>
<dbReference type="GO" id="GO:0007165">
    <property type="term" value="P:signal transduction"/>
    <property type="evidence" value="ECO:0007669"/>
    <property type="project" value="TreeGrafter"/>
</dbReference>
<dbReference type="SUPFAM" id="SSF89009">
    <property type="entry name" value="GAT-like domain"/>
    <property type="match status" value="1"/>
</dbReference>
<dbReference type="InterPro" id="IPR002014">
    <property type="entry name" value="VHS_dom"/>
</dbReference>
<dbReference type="Pfam" id="PF20925">
    <property type="entry name" value="Htt_bridge"/>
    <property type="match status" value="1"/>
</dbReference>
<evidence type="ECO:0000256" key="2">
    <source>
        <dbReference type="ARBA" id="ARBA00022927"/>
    </source>
</evidence>
<reference evidence="6" key="1">
    <citation type="submission" date="2022-07" db="EMBL/GenBank/DDBJ databases">
        <title>Chromosome-level genome of Muraenolepis orangiensis.</title>
        <authorList>
            <person name="Kim J."/>
        </authorList>
    </citation>
    <scope>NUCLEOTIDE SEQUENCE</scope>
    <source>
        <strain evidence="6">KU_S4_2022</strain>
        <tissue evidence="6">Muscle</tissue>
    </source>
</reference>
<dbReference type="Gene3D" id="1.20.58.160">
    <property type="match status" value="1"/>
</dbReference>
<dbReference type="OrthoDB" id="2018246at2759"/>
<dbReference type="InterPro" id="IPR008942">
    <property type="entry name" value="ENTH_VHS"/>
</dbReference>
<dbReference type="GO" id="GO:0016020">
    <property type="term" value="C:membrane"/>
    <property type="evidence" value="ECO:0007669"/>
    <property type="project" value="TreeGrafter"/>
</dbReference>
<dbReference type="Pfam" id="PF00790">
    <property type="entry name" value="VHS"/>
    <property type="match status" value="1"/>
</dbReference>
<keyword evidence="1" id="KW-0813">Transport</keyword>
<evidence type="ECO:0000256" key="1">
    <source>
        <dbReference type="ARBA" id="ARBA00022448"/>
    </source>
</evidence>
<feature type="compositionally biased region" description="Polar residues" evidence="3">
    <location>
        <begin position="354"/>
        <end position="373"/>
    </location>
</feature>
<dbReference type="GO" id="GO:0043130">
    <property type="term" value="F:ubiquitin binding"/>
    <property type="evidence" value="ECO:0007669"/>
    <property type="project" value="InterPro"/>
</dbReference>
<dbReference type="PROSITE" id="PS50179">
    <property type="entry name" value="VHS"/>
    <property type="match status" value="1"/>
</dbReference>
<dbReference type="PANTHER" id="PTHR13856:SF32">
    <property type="entry name" value="TARGET OF MYB1 MEMBRANE TRAFFICKING PROTEIN"/>
    <property type="match status" value="1"/>
</dbReference>
<keyword evidence="7" id="KW-1185">Reference proteome</keyword>
<dbReference type="InterPro" id="IPR004152">
    <property type="entry name" value="GAT_dom"/>
</dbReference>
<protein>
    <recommendedName>
        <fullName evidence="8">Target of Myb protein 1</fullName>
    </recommendedName>
</protein>
<feature type="domain" description="VHS" evidence="4">
    <location>
        <begin position="205"/>
        <end position="343"/>
    </location>
</feature>
<feature type="region of interest" description="Disordered" evidence="3">
    <location>
        <begin position="351"/>
        <end position="405"/>
    </location>
</feature>
<dbReference type="GO" id="GO:0030276">
    <property type="term" value="F:clathrin binding"/>
    <property type="evidence" value="ECO:0007669"/>
    <property type="project" value="TreeGrafter"/>
</dbReference>
<accession>A0A9Q0EW08</accession>
<gene>
    <name evidence="6" type="ORF">NHX12_018031</name>
</gene>